<reference evidence="1" key="1">
    <citation type="journal article" date="2022" name="bioRxiv">
        <title>Sequencing and chromosome-scale assembly of the giantPleurodeles waltlgenome.</title>
        <authorList>
            <person name="Brown T."/>
            <person name="Elewa A."/>
            <person name="Iarovenko S."/>
            <person name="Subramanian E."/>
            <person name="Araus A.J."/>
            <person name="Petzold A."/>
            <person name="Susuki M."/>
            <person name="Suzuki K.-i.T."/>
            <person name="Hayashi T."/>
            <person name="Toyoda A."/>
            <person name="Oliveira C."/>
            <person name="Osipova E."/>
            <person name="Leigh N.D."/>
            <person name="Simon A."/>
            <person name="Yun M.H."/>
        </authorList>
    </citation>
    <scope>NUCLEOTIDE SEQUENCE</scope>
    <source>
        <strain evidence="1">20211129_DDA</strain>
        <tissue evidence="1">Liver</tissue>
    </source>
</reference>
<sequence>MWCCTAVVNRLPQQRTTPAELPPFNLSLLTGQASAISGGHRPWHLTGPVSAPFLGKWSLPSGSGHGIGDVTAYVLKRADQSVVCPEETHVQLHRIPQVEDLATVKADFYAMGHIHNIIGAIDDTHIAFVPPPEK</sequence>
<dbReference type="Proteomes" id="UP001066276">
    <property type="component" value="Chromosome 10"/>
</dbReference>
<gene>
    <name evidence="1" type="ORF">NDU88_006415</name>
</gene>
<evidence type="ECO:0008006" key="3">
    <source>
        <dbReference type="Google" id="ProtNLM"/>
    </source>
</evidence>
<proteinExistence type="predicted"/>
<name>A0AAV7MC53_PLEWA</name>
<organism evidence="1 2">
    <name type="scientific">Pleurodeles waltl</name>
    <name type="common">Iberian ribbed newt</name>
    <dbReference type="NCBI Taxonomy" id="8319"/>
    <lineage>
        <taxon>Eukaryota</taxon>
        <taxon>Metazoa</taxon>
        <taxon>Chordata</taxon>
        <taxon>Craniata</taxon>
        <taxon>Vertebrata</taxon>
        <taxon>Euteleostomi</taxon>
        <taxon>Amphibia</taxon>
        <taxon>Batrachia</taxon>
        <taxon>Caudata</taxon>
        <taxon>Salamandroidea</taxon>
        <taxon>Salamandridae</taxon>
        <taxon>Pleurodelinae</taxon>
        <taxon>Pleurodeles</taxon>
    </lineage>
</organism>
<comment type="caution">
    <text evidence="1">The sequence shown here is derived from an EMBL/GenBank/DDBJ whole genome shotgun (WGS) entry which is preliminary data.</text>
</comment>
<evidence type="ECO:0000313" key="1">
    <source>
        <dbReference type="EMBL" id="KAJ1101346.1"/>
    </source>
</evidence>
<dbReference type="AlphaFoldDB" id="A0AAV7MC53"/>
<keyword evidence="2" id="KW-1185">Reference proteome</keyword>
<accession>A0AAV7MC53</accession>
<dbReference type="EMBL" id="JANPWB010000014">
    <property type="protein sequence ID" value="KAJ1101346.1"/>
    <property type="molecule type" value="Genomic_DNA"/>
</dbReference>
<evidence type="ECO:0000313" key="2">
    <source>
        <dbReference type="Proteomes" id="UP001066276"/>
    </source>
</evidence>
<protein>
    <recommendedName>
        <fullName evidence="3">DDE Tnp4 domain-containing protein</fullName>
    </recommendedName>
</protein>